<dbReference type="Gene3D" id="3.40.220.10">
    <property type="entry name" value="Leucine Aminopeptidase, subunit E, domain 1"/>
    <property type="match status" value="1"/>
</dbReference>
<evidence type="ECO:0000313" key="11">
    <source>
        <dbReference type="Proteomes" id="UP000291469"/>
    </source>
</evidence>
<keyword evidence="11" id="KW-1185">Reference proteome</keyword>
<evidence type="ECO:0000256" key="2">
    <source>
        <dbReference type="ARBA" id="ARBA00000967"/>
    </source>
</evidence>
<dbReference type="EC" id="3.4.11.1" evidence="8"/>
<feature type="binding site" evidence="8">
    <location>
        <position position="266"/>
    </location>
    <ligand>
        <name>Mn(2+)</name>
        <dbReference type="ChEBI" id="CHEBI:29035"/>
        <label>2</label>
    </ligand>
</feature>
<feature type="binding site" evidence="8">
    <location>
        <position position="271"/>
    </location>
    <ligand>
        <name>Mn(2+)</name>
        <dbReference type="ChEBI" id="CHEBI:29035"/>
        <label>2</label>
    </ligand>
</feature>
<reference evidence="10 11" key="1">
    <citation type="submission" date="2019-01" db="EMBL/GenBank/DDBJ databases">
        <title>Egibacter rhizosphaerae EGI 80759T.</title>
        <authorList>
            <person name="Chen D.-D."/>
            <person name="Tian Y."/>
            <person name="Jiao J.-Y."/>
            <person name="Zhang X.-T."/>
            <person name="Zhang Y.-G."/>
            <person name="Zhang Y."/>
            <person name="Xiao M."/>
            <person name="Shu W.-S."/>
            <person name="Li W.-J."/>
        </authorList>
    </citation>
    <scope>NUCLEOTIDE SEQUENCE [LARGE SCALE GENOMIC DNA]</scope>
    <source>
        <strain evidence="10 11">EGI 80759</strain>
    </source>
</reference>
<dbReference type="RefSeq" id="WP_131156202.1">
    <property type="nucleotide sequence ID" value="NZ_CP036402.1"/>
</dbReference>
<keyword evidence="8" id="KW-0479">Metal-binding</keyword>
<dbReference type="SUPFAM" id="SSF52949">
    <property type="entry name" value="Macro domain-like"/>
    <property type="match status" value="1"/>
</dbReference>
<dbReference type="PANTHER" id="PTHR11963">
    <property type="entry name" value="LEUCINE AMINOPEPTIDASE-RELATED"/>
    <property type="match status" value="1"/>
</dbReference>
<comment type="catalytic activity">
    <reaction evidence="2 8">
        <text>Release of an N-terminal amino acid, preferentially leucine, but not glutamic or aspartic acids.</text>
        <dbReference type="EC" id="3.4.11.10"/>
    </reaction>
</comment>
<dbReference type="InterPro" id="IPR043472">
    <property type="entry name" value="Macro_dom-like"/>
</dbReference>
<dbReference type="PROSITE" id="PS00631">
    <property type="entry name" value="CYTOSOL_AP"/>
    <property type="match status" value="1"/>
</dbReference>
<name>A0A411YJB2_9ACTN</name>
<dbReference type="EC" id="3.4.11.10" evidence="8"/>
<protein>
    <recommendedName>
        <fullName evidence="8">Probable cytosol aminopeptidase</fullName>
        <ecNumber evidence="8">3.4.11.1</ecNumber>
    </recommendedName>
    <alternativeName>
        <fullName evidence="8">Leucine aminopeptidase</fullName>
        <shortName evidence="8">LAP</shortName>
        <ecNumber evidence="8">3.4.11.10</ecNumber>
    </alternativeName>
    <alternativeName>
        <fullName evidence="8">Leucyl aminopeptidase</fullName>
    </alternativeName>
</protein>
<evidence type="ECO:0000313" key="10">
    <source>
        <dbReference type="EMBL" id="QBI21209.1"/>
    </source>
</evidence>
<dbReference type="NCBIfam" id="NF002073">
    <property type="entry name" value="PRK00913.1-2"/>
    <property type="match status" value="1"/>
</dbReference>
<feature type="binding site" evidence="8">
    <location>
        <position position="350"/>
    </location>
    <ligand>
        <name>Mn(2+)</name>
        <dbReference type="ChEBI" id="CHEBI:29035"/>
        <label>2</label>
    </ligand>
</feature>
<dbReference type="OrthoDB" id="9809354at2"/>
<comment type="similarity">
    <text evidence="3 8">Belongs to the peptidase M17 family.</text>
</comment>
<feature type="binding site" evidence="8">
    <location>
        <position position="350"/>
    </location>
    <ligand>
        <name>Mn(2+)</name>
        <dbReference type="ChEBI" id="CHEBI:29035"/>
        <label>1</label>
    </ligand>
</feature>
<dbReference type="Proteomes" id="UP000291469">
    <property type="component" value="Chromosome"/>
</dbReference>
<dbReference type="PANTHER" id="PTHR11963:SF23">
    <property type="entry name" value="CYTOSOL AMINOPEPTIDASE"/>
    <property type="match status" value="1"/>
</dbReference>
<dbReference type="KEGG" id="erz:ER308_17625"/>
<comment type="subcellular location">
    <subcellularLocation>
        <location evidence="8">Cytoplasm</location>
    </subcellularLocation>
</comment>
<proteinExistence type="inferred from homology"/>
<evidence type="ECO:0000256" key="5">
    <source>
        <dbReference type="ARBA" id="ARBA00022670"/>
    </source>
</evidence>
<dbReference type="InterPro" id="IPR000819">
    <property type="entry name" value="Peptidase_M17_C"/>
</dbReference>
<dbReference type="GO" id="GO:0030145">
    <property type="term" value="F:manganese ion binding"/>
    <property type="evidence" value="ECO:0007669"/>
    <property type="project" value="UniProtKB-UniRule"/>
</dbReference>
<keyword evidence="8" id="KW-0464">Manganese</keyword>
<dbReference type="GO" id="GO:0070006">
    <property type="term" value="F:metalloaminopeptidase activity"/>
    <property type="evidence" value="ECO:0007669"/>
    <property type="project" value="InterPro"/>
</dbReference>
<evidence type="ECO:0000256" key="4">
    <source>
        <dbReference type="ARBA" id="ARBA00022438"/>
    </source>
</evidence>
<dbReference type="PRINTS" id="PR00481">
    <property type="entry name" value="LAMNOPPTDASE"/>
</dbReference>
<feature type="active site" evidence="8">
    <location>
        <position position="278"/>
    </location>
</feature>
<dbReference type="InterPro" id="IPR008283">
    <property type="entry name" value="Peptidase_M17_N"/>
</dbReference>
<dbReference type="AlphaFoldDB" id="A0A411YJB2"/>
<feature type="binding site" evidence="8">
    <location>
        <position position="289"/>
    </location>
    <ligand>
        <name>Mn(2+)</name>
        <dbReference type="ChEBI" id="CHEBI:29035"/>
        <label>2</label>
    </ligand>
</feature>
<evidence type="ECO:0000259" key="9">
    <source>
        <dbReference type="PROSITE" id="PS00631"/>
    </source>
</evidence>
<feature type="binding site" evidence="8">
    <location>
        <position position="271"/>
    </location>
    <ligand>
        <name>Mn(2+)</name>
        <dbReference type="ChEBI" id="CHEBI:29035"/>
        <label>1</label>
    </ligand>
</feature>
<dbReference type="HAMAP" id="MF_00181">
    <property type="entry name" value="Cytosol_peptidase_M17"/>
    <property type="match status" value="1"/>
</dbReference>
<dbReference type="EMBL" id="CP036402">
    <property type="protein sequence ID" value="QBI21209.1"/>
    <property type="molecule type" value="Genomic_DNA"/>
</dbReference>
<feature type="binding site" evidence="8">
    <location>
        <position position="348"/>
    </location>
    <ligand>
        <name>Mn(2+)</name>
        <dbReference type="ChEBI" id="CHEBI:29035"/>
        <label>1</label>
    </ligand>
</feature>
<dbReference type="InterPro" id="IPR011356">
    <property type="entry name" value="Leucine_aapep/pepB"/>
</dbReference>
<keyword evidence="8" id="KW-0963">Cytoplasm</keyword>
<keyword evidence="5 8" id="KW-0645">Protease</keyword>
<accession>A0A411YJB2</accession>
<evidence type="ECO:0000256" key="3">
    <source>
        <dbReference type="ARBA" id="ARBA00009528"/>
    </source>
</evidence>
<evidence type="ECO:0000256" key="7">
    <source>
        <dbReference type="ARBA" id="ARBA00049972"/>
    </source>
</evidence>
<dbReference type="CDD" id="cd00433">
    <property type="entry name" value="Peptidase_M17"/>
    <property type="match status" value="1"/>
</dbReference>
<comment type="catalytic activity">
    <reaction evidence="1 8">
        <text>Release of an N-terminal amino acid, Xaa-|-Yaa-, in which Xaa is preferably Leu, but may be other amino acids including Pro although not Arg or Lys, and Yaa may be Pro. Amino acid amides and methyl esters are also readily hydrolyzed, but rates on arylamides are exceedingly low.</text>
        <dbReference type="EC" id="3.4.11.1"/>
    </reaction>
</comment>
<feature type="domain" description="Cytosol aminopeptidase" evidence="9">
    <location>
        <begin position="346"/>
        <end position="353"/>
    </location>
</feature>
<sequence length="500" mass="51453">MPTFAFRKQAPEAAVVATVVVFAVKGEDQPELGTDAQALGRALDVNLDSELEALHYDAKLGAVARIPTRGKAKAPLALVVGLGSTPDAGALRKACGAAARAASKDEDLAVVVPGDLLSDDVGAAARAQAVTEGFALGSYAFTTYRTKAPEAPGLGEVVVLAGEGLKPAEIKNGISAGEVTSEAVCLTRDLVNEPPAGKRPPAFAEHARQLAKDAGCKVTIHDEKALIAGGFGGILGVGQGSDEPPRLVEVSHAPRGANRHVVLVGKGITFDTGGVSLKPTSGMATMKMDMAGAATALATVIAAARLGLKVKITALLPLAENMVSGDAYRVSDVLTHRGGKTVEVMNTDAEGRLVMADALAYGAESEPHAMVDIATLTGAQLVALGGKIAGLMGSDDELLAALEQAADQVDEGLWRLPLPEQYREHLDSDVADLKNTGKGREAGTIVAGLFLKEFTAGRSWAHLDIAGPAYDEKGDGKLEGKGGTGMGVRTLLRWLETQAA</sequence>
<comment type="cofactor">
    <cofactor evidence="8">
        <name>Mn(2+)</name>
        <dbReference type="ChEBI" id="CHEBI:29035"/>
    </cofactor>
    <text evidence="8">Binds 2 manganese ions per subunit.</text>
</comment>
<dbReference type="GO" id="GO:0006508">
    <property type="term" value="P:proteolysis"/>
    <property type="evidence" value="ECO:0007669"/>
    <property type="project" value="UniProtKB-KW"/>
</dbReference>
<keyword evidence="6 8" id="KW-0378">Hydrolase</keyword>
<feature type="active site" evidence="8">
    <location>
        <position position="352"/>
    </location>
</feature>
<gene>
    <name evidence="8" type="primary">pepA</name>
    <name evidence="10" type="ORF">ER308_17625</name>
</gene>
<organism evidence="10 11">
    <name type="scientific">Egibacter rhizosphaerae</name>
    <dbReference type="NCBI Taxonomy" id="1670831"/>
    <lineage>
        <taxon>Bacteria</taxon>
        <taxon>Bacillati</taxon>
        <taxon>Actinomycetota</taxon>
        <taxon>Nitriliruptoria</taxon>
        <taxon>Egibacterales</taxon>
        <taxon>Egibacteraceae</taxon>
        <taxon>Egibacter</taxon>
    </lineage>
</organism>
<dbReference type="GO" id="GO:0005737">
    <property type="term" value="C:cytoplasm"/>
    <property type="evidence" value="ECO:0007669"/>
    <property type="project" value="UniProtKB-SubCell"/>
</dbReference>
<keyword evidence="4 8" id="KW-0031">Aminopeptidase</keyword>
<dbReference type="Pfam" id="PF02789">
    <property type="entry name" value="Peptidase_M17_N"/>
    <property type="match status" value="1"/>
</dbReference>
<evidence type="ECO:0000256" key="8">
    <source>
        <dbReference type="HAMAP-Rule" id="MF_00181"/>
    </source>
</evidence>
<evidence type="ECO:0000256" key="6">
    <source>
        <dbReference type="ARBA" id="ARBA00022801"/>
    </source>
</evidence>
<dbReference type="SUPFAM" id="SSF53187">
    <property type="entry name" value="Zn-dependent exopeptidases"/>
    <property type="match status" value="1"/>
</dbReference>
<comment type="function">
    <text evidence="7 8">Presumably involved in the processing and regular turnover of intracellular proteins. Catalyzes the removal of unsubstituted N-terminal amino acids from various peptides.</text>
</comment>
<dbReference type="InterPro" id="IPR023042">
    <property type="entry name" value="Peptidase_M17_leu_NH2_pept"/>
</dbReference>
<dbReference type="Gene3D" id="3.40.630.10">
    <property type="entry name" value="Zn peptidases"/>
    <property type="match status" value="1"/>
</dbReference>
<evidence type="ECO:0000256" key="1">
    <source>
        <dbReference type="ARBA" id="ARBA00000135"/>
    </source>
</evidence>
<dbReference type="Pfam" id="PF00883">
    <property type="entry name" value="Peptidase_M17"/>
    <property type="match status" value="1"/>
</dbReference>